<comment type="similarity">
    <text evidence="13">Belongs to the LpxK family.</text>
</comment>
<dbReference type="HAMAP" id="MF_00409">
    <property type="entry name" value="LpxK"/>
    <property type="match status" value="1"/>
</dbReference>
<evidence type="ECO:0000256" key="14">
    <source>
        <dbReference type="SAM" id="Phobius"/>
    </source>
</evidence>
<feature type="binding site" evidence="13">
    <location>
        <begin position="56"/>
        <end position="63"/>
    </location>
    <ligand>
        <name>ATP</name>
        <dbReference type="ChEBI" id="CHEBI:30616"/>
    </ligand>
</feature>
<dbReference type="NCBIfam" id="TIGR00682">
    <property type="entry name" value="lpxK"/>
    <property type="match status" value="1"/>
</dbReference>
<reference evidence="15 16" key="1">
    <citation type="submission" date="2023-09" db="EMBL/GenBank/DDBJ databases">
        <authorList>
            <person name="Rey-Velasco X."/>
        </authorList>
    </citation>
    <scope>NUCLEOTIDE SEQUENCE [LARGE SCALE GENOMIC DNA]</scope>
    <source>
        <strain evidence="15 16">W409</strain>
    </source>
</reference>
<evidence type="ECO:0000313" key="16">
    <source>
        <dbReference type="Proteomes" id="UP001249020"/>
    </source>
</evidence>
<sequence length="331" mass="36917">MSLQKAWFSERKWVYLLLPLSTLFYLLSALRRLAFRLGLLSSGKPAAKVIIVGNISVGGNGKTPTVIAIAKHLSSKGYSCGILSRGYGGDQTEFPYHVKSTDEPSLVGDEPALISRRLSCPVVIDPVRRRGADYLSTTLSCDVIICDDGLQHYALKRDFEIVVMDGRGIGNGFLLPAGPLRETQKRLKNVDVIVHNSELVPSCISQELKSKTVQMRLRATRWVNVKSGQISDNIREKSTLNQCSALAGIGDPKRFFSTLKALEIECSELLPFPDHHQFTNHDLPNNMVLMTEKDAVKIKPFAHDNCWYLEVEGDIEALFFEKIEQKLNSVQ</sequence>
<dbReference type="SUPFAM" id="SSF52540">
    <property type="entry name" value="P-loop containing nucleoside triphosphate hydrolases"/>
    <property type="match status" value="1"/>
</dbReference>
<comment type="pathway">
    <text evidence="2 13">Glycolipid biosynthesis; lipid IV(A) biosynthesis; lipid IV(A) from (3R)-3-hydroxytetradecanoyl-[acyl-carrier-protein] and UDP-N-acetyl-alpha-D-glucosamine: step 6/6.</text>
</comment>
<dbReference type="Pfam" id="PF02606">
    <property type="entry name" value="LpxK"/>
    <property type="match status" value="1"/>
</dbReference>
<evidence type="ECO:0000256" key="9">
    <source>
        <dbReference type="ARBA" id="ARBA00022777"/>
    </source>
</evidence>
<dbReference type="GO" id="GO:0009029">
    <property type="term" value="F:lipid-A 4'-kinase activity"/>
    <property type="evidence" value="ECO:0007669"/>
    <property type="project" value="UniProtKB-UniRule"/>
</dbReference>
<keyword evidence="5 13" id="KW-0444">Lipid biosynthesis</keyword>
<comment type="caution">
    <text evidence="15">The sequence shown here is derived from an EMBL/GenBank/DDBJ whole genome shotgun (WGS) entry which is preliminary data.</text>
</comment>
<keyword evidence="11 13" id="KW-0443">Lipid metabolism</keyword>
<keyword evidence="7 13" id="KW-0808">Transferase</keyword>
<protein>
    <recommendedName>
        <fullName evidence="4 13">Tetraacyldisaccharide 4'-kinase</fullName>
        <ecNumber evidence="3 13">2.7.1.130</ecNumber>
    </recommendedName>
    <alternativeName>
        <fullName evidence="12 13">Lipid A 4'-kinase</fullName>
    </alternativeName>
</protein>
<name>A0AAW8R0I5_9ALTE</name>
<dbReference type="InterPro" id="IPR027417">
    <property type="entry name" value="P-loop_NTPase"/>
</dbReference>
<evidence type="ECO:0000256" key="7">
    <source>
        <dbReference type="ARBA" id="ARBA00022679"/>
    </source>
</evidence>
<keyword evidence="16" id="KW-1185">Reference proteome</keyword>
<keyword evidence="6 13" id="KW-0441">Lipid A biosynthesis</keyword>
<evidence type="ECO:0000256" key="11">
    <source>
        <dbReference type="ARBA" id="ARBA00023098"/>
    </source>
</evidence>
<dbReference type="PANTHER" id="PTHR42724">
    <property type="entry name" value="TETRAACYLDISACCHARIDE 4'-KINASE"/>
    <property type="match status" value="1"/>
</dbReference>
<dbReference type="GO" id="GO:0005886">
    <property type="term" value="C:plasma membrane"/>
    <property type="evidence" value="ECO:0007669"/>
    <property type="project" value="TreeGrafter"/>
</dbReference>
<comment type="catalytic activity">
    <reaction evidence="13">
        <text>a lipid A disaccharide + ATP = a lipid IVA + ADP + H(+)</text>
        <dbReference type="Rhea" id="RHEA:67840"/>
        <dbReference type="ChEBI" id="CHEBI:15378"/>
        <dbReference type="ChEBI" id="CHEBI:30616"/>
        <dbReference type="ChEBI" id="CHEBI:176343"/>
        <dbReference type="ChEBI" id="CHEBI:176425"/>
        <dbReference type="ChEBI" id="CHEBI:456216"/>
        <dbReference type="EC" id="2.7.1.130"/>
    </reaction>
</comment>
<evidence type="ECO:0000256" key="5">
    <source>
        <dbReference type="ARBA" id="ARBA00022516"/>
    </source>
</evidence>
<dbReference type="EMBL" id="JAVRIE010000001">
    <property type="protein sequence ID" value="MDT0581752.1"/>
    <property type="molecule type" value="Genomic_DNA"/>
</dbReference>
<gene>
    <name evidence="13 15" type="primary">lpxK</name>
    <name evidence="15" type="ORF">RM544_04305</name>
</gene>
<evidence type="ECO:0000256" key="1">
    <source>
        <dbReference type="ARBA" id="ARBA00002274"/>
    </source>
</evidence>
<keyword evidence="10 13" id="KW-0067">ATP-binding</keyword>
<organism evidence="15 16">
    <name type="scientific">Brumicola blandensis</name>
    <dbReference type="NCBI Taxonomy" id="3075611"/>
    <lineage>
        <taxon>Bacteria</taxon>
        <taxon>Pseudomonadati</taxon>
        <taxon>Pseudomonadota</taxon>
        <taxon>Gammaproteobacteria</taxon>
        <taxon>Alteromonadales</taxon>
        <taxon>Alteromonadaceae</taxon>
        <taxon>Brumicola</taxon>
    </lineage>
</organism>
<evidence type="ECO:0000256" key="8">
    <source>
        <dbReference type="ARBA" id="ARBA00022741"/>
    </source>
</evidence>
<dbReference type="PANTHER" id="PTHR42724:SF1">
    <property type="entry name" value="TETRAACYLDISACCHARIDE 4'-KINASE, MITOCHONDRIAL-RELATED"/>
    <property type="match status" value="1"/>
</dbReference>
<evidence type="ECO:0000256" key="2">
    <source>
        <dbReference type="ARBA" id="ARBA00004870"/>
    </source>
</evidence>
<dbReference type="GO" id="GO:0005524">
    <property type="term" value="F:ATP binding"/>
    <property type="evidence" value="ECO:0007669"/>
    <property type="project" value="UniProtKB-UniRule"/>
</dbReference>
<proteinExistence type="inferred from homology"/>
<keyword evidence="9 13" id="KW-0418">Kinase</keyword>
<evidence type="ECO:0000256" key="6">
    <source>
        <dbReference type="ARBA" id="ARBA00022556"/>
    </source>
</evidence>
<dbReference type="AlphaFoldDB" id="A0AAW8R0I5"/>
<dbReference type="GO" id="GO:0009244">
    <property type="term" value="P:lipopolysaccharide core region biosynthetic process"/>
    <property type="evidence" value="ECO:0007669"/>
    <property type="project" value="TreeGrafter"/>
</dbReference>
<accession>A0AAW8R0I5</accession>
<evidence type="ECO:0000256" key="12">
    <source>
        <dbReference type="ARBA" id="ARBA00029757"/>
    </source>
</evidence>
<dbReference type="GO" id="GO:0009245">
    <property type="term" value="P:lipid A biosynthetic process"/>
    <property type="evidence" value="ECO:0007669"/>
    <property type="project" value="UniProtKB-UniRule"/>
</dbReference>
<evidence type="ECO:0000256" key="4">
    <source>
        <dbReference type="ARBA" id="ARBA00016436"/>
    </source>
</evidence>
<keyword evidence="8 13" id="KW-0547">Nucleotide-binding</keyword>
<dbReference type="InterPro" id="IPR003758">
    <property type="entry name" value="LpxK"/>
</dbReference>
<keyword evidence="14" id="KW-0812">Transmembrane</keyword>
<comment type="function">
    <text evidence="1 13">Transfers the gamma-phosphate of ATP to the 4'-position of a tetraacyldisaccharide 1-phosphate intermediate (termed DS-1-P) to form tetraacyldisaccharide 1,4'-bis-phosphate (lipid IVA).</text>
</comment>
<feature type="transmembrane region" description="Helical" evidence="14">
    <location>
        <begin position="12"/>
        <end position="30"/>
    </location>
</feature>
<keyword evidence="14" id="KW-0472">Membrane</keyword>
<evidence type="ECO:0000256" key="10">
    <source>
        <dbReference type="ARBA" id="ARBA00022840"/>
    </source>
</evidence>
<dbReference type="EC" id="2.7.1.130" evidence="3 13"/>
<keyword evidence="14" id="KW-1133">Transmembrane helix</keyword>
<dbReference type="Proteomes" id="UP001249020">
    <property type="component" value="Unassembled WGS sequence"/>
</dbReference>
<evidence type="ECO:0000313" key="15">
    <source>
        <dbReference type="EMBL" id="MDT0581752.1"/>
    </source>
</evidence>
<evidence type="ECO:0000256" key="3">
    <source>
        <dbReference type="ARBA" id="ARBA00012071"/>
    </source>
</evidence>
<dbReference type="RefSeq" id="WP_311360527.1">
    <property type="nucleotide sequence ID" value="NZ_JAVRIE010000001.1"/>
</dbReference>
<evidence type="ECO:0000256" key="13">
    <source>
        <dbReference type="HAMAP-Rule" id="MF_00409"/>
    </source>
</evidence>